<evidence type="ECO:0000256" key="6">
    <source>
        <dbReference type="SAM" id="MobiDB-lite"/>
    </source>
</evidence>
<comment type="similarity">
    <text evidence="1">Belongs to the APC13 family.</text>
</comment>
<evidence type="ECO:0000256" key="1">
    <source>
        <dbReference type="ARBA" id="ARBA00006940"/>
    </source>
</evidence>
<dbReference type="GO" id="GO:0005680">
    <property type="term" value="C:anaphase-promoting complex"/>
    <property type="evidence" value="ECO:0007669"/>
    <property type="project" value="InterPro"/>
</dbReference>
<accession>A0A090N2X2</accession>
<keyword evidence="2" id="KW-0132">Cell division</keyword>
<reference evidence="8" key="1">
    <citation type="journal article" date="2006" name="Proc. Natl. Acad. Sci. U.S.A.">
        <title>Genome analysis of the smallest free-living eukaryote Ostreococcus tauri unveils many unique features.</title>
        <authorList>
            <person name="Derelle E."/>
            <person name="Ferraz C."/>
            <person name="Rombauts S."/>
            <person name="Rouze P."/>
            <person name="Worden A.Z."/>
            <person name="Robbens S."/>
            <person name="Partensky F."/>
            <person name="Degroeve S."/>
            <person name="Echeynie S."/>
            <person name="Cooke R."/>
            <person name="Saeys Y."/>
            <person name="Wuyts J."/>
            <person name="Jabbari K."/>
            <person name="Bowler C."/>
            <person name="Panaud O."/>
            <person name="Piegu B."/>
            <person name="Ball S.G."/>
            <person name="Ral J.-P."/>
            <person name="Bouget F.-Y."/>
            <person name="Piganeau G."/>
            <person name="De Baets B."/>
            <person name="Picard A."/>
            <person name="Delseny M."/>
            <person name="Demaille J."/>
            <person name="Van de Peer Y."/>
            <person name="Moreau H."/>
        </authorList>
    </citation>
    <scope>NUCLEOTIDE SEQUENCE [LARGE SCALE GENOMIC DNA]</scope>
    <source>
        <strain evidence="8">OTTH 0595 / CCAP 157/2 / RCC745</strain>
    </source>
</reference>
<evidence type="ECO:0000313" key="8">
    <source>
        <dbReference type="Proteomes" id="UP000009170"/>
    </source>
</evidence>
<dbReference type="EMBL" id="CAID01000003">
    <property type="protein sequence ID" value="CEF97113.1"/>
    <property type="molecule type" value="Genomic_DNA"/>
</dbReference>
<sequence length="68" mass="7634">MDDATPLERWRASDVVDDEWANDRLPDDEVQLRAEMTPPVDDAEEANETAGMESGEDEWKDLGLQEAG</sequence>
<dbReference type="RefSeq" id="XP_022838493.1">
    <property type="nucleotide sequence ID" value="XM_022984763.1"/>
</dbReference>
<dbReference type="OrthoDB" id="25675at2759"/>
<name>A0A090N2X2_OSTTA</name>
<gene>
    <name evidence="7" type="ORF">OT_ostta03g02490</name>
</gene>
<proteinExistence type="inferred from homology"/>
<evidence type="ECO:0000256" key="2">
    <source>
        <dbReference type="ARBA" id="ARBA00022618"/>
    </source>
</evidence>
<evidence type="ECO:0000256" key="4">
    <source>
        <dbReference type="ARBA" id="ARBA00022786"/>
    </source>
</evidence>
<evidence type="ECO:0000256" key="5">
    <source>
        <dbReference type="ARBA" id="ARBA00023306"/>
    </source>
</evidence>
<dbReference type="GO" id="GO:0051301">
    <property type="term" value="P:cell division"/>
    <property type="evidence" value="ECO:0007669"/>
    <property type="project" value="UniProtKB-KW"/>
</dbReference>
<dbReference type="Proteomes" id="UP000009170">
    <property type="component" value="Unassembled WGS sequence"/>
</dbReference>
<dbReference type="InterPro" id="IPR008401">
    <property type="entry name" value="Apc13"/>
</dbReference>
<comment type="caution">
    <text evidence="7">The sequence shown here is derived from an EMBL/GenBank/DDBJ whole genome shotgun (WGS) entry which is preliminary data.</text>
</comment>
<dbReference type="GeneID" id="34945676"/>
<protein>
    <submittedName>
        <fullName evidence="7">Apc13p</fullName>
    </submittedName>
</protein>
<evidence type="ECO:0000256" key="3">
    <source>
        <dbReference type="ARBA" id="ARBA00022776"/>
    </source>
</evidence>
<reference evidence="7 8" key="2">
    <citation type="journal article" date="2014" name="BMC Genomics">
        <title>An improved genome of the model marine alga Ostreococcus tauri unfolds by assessing Illumina de novo assemblies.</title>
        <authorList>
            <person name="Blanc-Mathieu R."/>
            <person name="Verhelst B."/>
            <person name="Derelle E."/>
            <person name="Rombauts S."/>
            <person name="Bouget F.Y."/>
            <person name="Carre I."/>
            <person name="Chateau A."/>
            <person name="Eyre-Walker A."/>
            <person name="Grimsley N."/>
            <person name="Moreau H."/>
            <person name="Piegu B."/>
            <person name="Rivals E."/>
            <person name="Schackwitz W."/>
            <person name="Van de Peer Y."/>
            <person name="Piganeau G."/>
        </authorList>
    </citation>
    <scope>NUCLEOTIDE SEQUENCE [LARGE SCALE GENOMIC DNA]</scope>
    <source>
        <strain evidence="8">OTTH 0595 / CCAP 157/2 / RCC745</strain>
    </source>
</reference>
<keyword evidence="4" id="KW-0833">Ubl conjugation pathway</keyword>
<keyword evidence="3" id="KW-0498">Mitosis</keyword>
<evidence type="ECO:0000313" key="7">
    <source>
        <dbReference type="EMBL" id="CEF97113.1"/>
    </source>
</evidence>
<dbReference type="AlphaFoldDB" id="A0A090N2X2"/>
<keyword evidence="5" id="KW-0131">Cell cycle</keyword>
<dbReference type="FunCoup" id="A0A090N2X2">
    <property type="interactions" value="3"/>
</dbReference>
<dbReference type="Pfam" id="PF05839">
    <property type="entry name" value="Apc13p"/>
    <property type="match status" value="1"/>
</dbReference>
<keyword evidence="8" id="KW-1185">Reference proteome</keyword>
<dbReference type="KEGG" id="ota:OT_ostta03g02490"/>
<organism evidence="7 8">
    <name type="scientific">Ostreococcus tauri</name>
    <name type="common">Marine green alga</name>
    <dbReference type="NCBI Taxonomy" id="70448"/>
    <lineage>
        <taxon>Eukaryota</taxon>
        <taxon>Viridiplantae</taxon>
        <taxon>Chlorophyta</taxon>
        <taxon>Mamiellophyceae</taxon>
        <taxon>Mamiellales</taxon>
        <taxon>Bathycoccaceae</taxon>
        <taxon>Ostreococcus</taxon>
    </lineage>
</organism>
<dbReference type="InParanoid" id="A0A090N2X2"/>
<feature type="region of interest" description="Disordered" evidence="6">
    <location>
        <begin position="31"/>
        <end position="68"/>
    </location>
</feature>